<dbReference type="InterPro" id="IPR010982">
    <property type="entry name" value="Lambda_DNA-bd_dom_sf"/>
</dbReference>
<feature type="region of interest" description="Disordered" evidence="8">
    <location>
        <begin position="1"/>
        <end position="30"/>
    </location>
</feature>
<evidence type="ECO:0000256" key="7">
    <source>
        <dbReference type="RuleBase" id="RU361194"/>
    </source>
</evidence>
<dbReference type="InterPro" id="IPR000327">
    <property type="entry name" value="POU_dom"/>
</dbReference>
<dbReference type="Pfam" id="PF00157">
    <property type="entry name" value="Pou"/>
    <property type="match status" value="1"/>
</dbReference>
<evidence type="ECO:0000256" key="3">
    <source>
        <dbReference type="ARBA" id="ARBA00023155"/>
    </source>
</evidence>
<accession>A0ABQ9F8V4</accession>
<dbReference type="InterPro" id="IPR009057">
    <property type="entry name" value="Homeodomain-like_sf"/>
</dbReference>
<feature type="domain" description="Homeobox" evidence="9">
    <location>
        <begin position="441"/>
        <end position="501"/>
    </location>
</feature>
<comment type="subcellular location">
    <subcellularLocation>
        <location evidence="1 5 6">Nucleus</location>
    </subcellularLocation>
</comment>
<reference evidence="11 12" key="1">
    <citation type="submission" date="2022-12" db="EMBL/GenBank/DDBJ databases">
        <title>Chromosome-level genome of Tegillarca granosa.</title>
        <authorList>
            <person name="Kim J."/>
        </authorList>
    </citation>
    <scope>NUCLEOTIDE SEQUENCE [LARGE SCALE GENOMIC DNA]</scope>
    <source>
        <strain evidence="11">Teg-2019</strain>
        <tissue evidence="11">Adductor muscle</tissue>
    </source>
</reference>
<organism evidence="11 12">
    <name type="scientific">Tegillarca granosa</name>
    <name type="common">Malaysian cockle</name>
    <name type="synonym">Anadara granosa</name>
    <dbReference type="NCBI Taxonomy" id="220873"/>
    <lineage>
        <taxon>Eukaryota</taxon>
        <taxon>Metazoa</taxon>
        <taxon>Spiralia</taxon>
        <taxon>Lophotrochozoa</taxon>
        <taxon>Mollusca</taxon>
        <taxon>Bivalvia</taxon>
        <taxon>Autobranchia</taxon>
        <taxon>Pteriomorphia</taxon>
        <taxon>Arcoida</taxon>
        <taxon>Arcoidea</taxon>
        <taxon>Arcidae</taxon>
        <taxon>Tegillarca</taxon>
    </lineage>
</organism>
<dbReference type="EMBL" id="JARBDR010000342">
    <property type="protein sequence ID" value="KAJ8313763.1"/>
    <property type="molecule type" value="Genomic_DNA"/>
</dbReference>
<evidence type="ECO:0000259" key="10">
    <source>
        <dbReference type="PROSITE" id="PS51179"/>
    </source>
</evidence>
<feature type="region of interest" description="Disordered" evidence="8">
    <location>
        <begin position="539"/>
        <end position="631"/>
    </location>
</feature>
<feature type="DNA-binding region" description="Homeobox" evidence="5">
    <location>
        <begin position="443"/>
        <end position="502"/>
    </location>
</feature>
<dbReference type="InterPro" id="IPR001356">
    <property type="entry name" value="HD"/>
</dbReference>
<feature type="compositionally biased region" description="Low complexity" evidence="8">
    <location>
        <begin position="226"/>
        <end position="245"/>
    </location>
</feature>
<feature type="compositionally biased region" description="Low complexity" evidence="8">
    <location>
        <begin position="285"/>
        <end position="325"/>
    </location>
</feature>
<protein>
    <recommendedName>
        <fullName evidence="7">POU domain protein</fullName>
    </recommendedName>
</protein>
<feature type="compositionally biased region" description="Basic and acidic residues" evidence="8">
    <location>
        <begin position="619"/>
        <end position="631"/>
    </location>
</feature>
<sequence length="746" mass="81984">MAPIFHVPGEMDGDSNDGTATESLNGETKPDVAKLAQTAIIKQDVMLSATSTQSPLATVSSVFTMPTISMPTVSMANSAGLGSLADHLFMPHVPSVNDPPSSHGHGSADSKSDTNGAITSLSSPSQLFGQPQVAAPQFFLTGQSLQAAAAAGQAGTPSLPVQQLLIPVSTGNGTQQFISIPVSLATGGNQQIQLLTTSNGQIIATNLASIPGLTQPLAQPLNLNINSGTQGSTNNSNHTNQSSTHNLASQISALTQVLTSGAQNQVLALGPQVLNPLSLTQAATSVSTSQQSSATHNNISHNSTNHSNHGNNLTASLQSSLQSSLRHAHSNQSSSSPVQPTPPTQSTPRLPVQSLTDGLPPNFKIRRLSLGLTQTQVGQALSATEGPAYSQSAICRFEKLDITPKSAQKIKPVLEKWMQEAEDRYKSGIQNLTDFMGSDMPKQRKRRTSFQPQALDFLNQYFETTTHPSGAEMTELAEKLNYDREVIRVWFCNKRQALKNTIKKLKQESEIWKKKNLRKRFLKKDPPNLKRFRSDIEKLSSGLDSQPSHDFSSPKRSSKSRKELRKDARKLKKARKNAFHLRKPLPSMTDMKEKKTAELARKQKNEKIERQKVKRKQIKEKQKEKKLEKKKAVEEIRRKQMLEEMRREDKMLNQLEKQLHLKKRKSKNLPQSFISDDLLDVVDAEKVKNLYDDGGDSSDLDLGINSDDDDDTQTSTKYKLSSKKKETDAIDDYDSDEQGDDDDGDR</sequence>
<dbReference type="PROSITE" id="PS50071">
    <property type="entry name" value="HOMEOBOX_2"/>
    <property type="match status" value="1"/>
</dbReference>
<evidence type="ECO:0000259" key="9">
    <source>
        <dbReference type="PROSITE" id="PS50071"/>
    </source>
</evidence>
<evidence type="ECO:0000256" key="4">
    <source>
        <dbReference type="ARBA" id="ARBA00023242"/>
    </source>
</evidence>
<dbReference type="SUPFAM" id="SSF46689">
    <property type="entry name" value="Homeodomain-like"/>
    <property type="match status" value="1"/>
</dbReference>
<keyword evidence="2 5" id="KW-0238">DNA-binding</keyword>
<feature type="compositionally biased region" description="Polar residues" evidence="8">
    <location>
        <begin position="113"/>
        <end position="123"/>
    </location>
</feature>
<gene>
    <name evidence="11" type="ORF">KUTeg_008324</name>
</gene>
<proteinExistence type="inferred from homology"/>
<dbReference type="CDD" id="cd00086">
    <property type="entry name" value="homeodomain"/>
    <property type="match status" value="1"/>
</dbReference>
<dbReference type="PROSITE" id="PS00465">
    <property type="entry name" value="POU_2"/>
    <property type="match status" value="1"/>
</dbReference>
<evidence type="ECO:0000313" key="12">
    <source>
        <dbReference type="Proteomes" id="UP001217089"/>
    </source>
</evidence>
<dbReference type="InterPro" id="IPR050255">
    <property type="entry name" value="POU_domain_TF"/>
</dbReference>
<evidence type="ECO:0000256" key="1">
    <source>
        <dbReference type="ARBA" id="ARBA00004123"/>
    </source>
</evidence>
<feature type="compositionally biased region" description="Polar residues" evidence="8">
    <location>
        <begin position="16"/>
        <end position="26"/>
    </location>
</feature>
<keyword evidence="3 5" id="KW-0371">Homeobox</keyword>
<dbReference type="PROSITE" id="PS51179">
    <property type="entry name" value="POU_3"/>
    <property type="match status" value="1"/>
</dbReference>
<feature type="compositionally biased region" description="Basic residues" evidence="8">
    <location>
        <begin position="567"/>
        <end position="583"/>
    </location>
</feature>
<evidence type="ECO:0000256" key="5">
    <source>
        <dbReference type="PROSITE-ProRule" id="PRU00108"/>
    </source>
</evidence>
<dbReference type="SMART" id="SM00352">
    <property type="entry name" value="POU"/>
    <property type="match status" value="1"/>
</dbReference>
<evidence type="ECO:0000256" key="2">
    <source>
        <dbReference type="ARBA" id="ARBA00023125"/>
    </source>
</evidence>
<keyword evidence="12" id="KW-1185">Reference proteome</keyword>
<feature type="region of interest" description="Disordered" evidence="8">
    <location>
        <begin position="224"/>
        <end position="245"/>
    </location>
</feature>
<evidence type="ECO:0000313" key="11">
    <source>
        <dbReference type="EMBL" id="KAJ8313763.1"/>
    </source>
</evidence>
<dbReference type="SUPFAM" id="SSF47413">
    <property type="entry name" value="lambda repressor-like DNA-binding domains"/>
    <property type="match status" value="1"/>
</dbReference>
<dbReference type="Proteomes" id="UP001217089">
    <property type="component" value="Unassembled WGS sequence"/>
</dbReference>
<dbReference type="Gene3D" id="1.10.260.40">
    <property type="entry name" value="lambda repressor-like DNA-binding domains"/>
    <property type="match status" value="1"/>
</dbReference>
<dbReference type="InterPro" id="IPR013847">
    <property type="entry name" value="POU"/>
</dbReference>
<evidence type="ECO:0000256" key="6">
    <source>
        <dbReference type="RuleBase" id="RU000682"/>
    </source>
</evidence>
<feature type="compositionally biased region" description="Basic and acidic residues" evidence="8">
    <location>
        <begin position="590"/>
        <end position="611"/>
    </location>
</feature>
<dbReference type="PROSITE" id="PS00035">
    <property type="entry name" value="POU_1"/>
    <property type="match status" value="1"/>
</dbReference>
<keyword evidence="7" id="KW-0804">Transcription</keyword>
<name>A0ABQ9F8V4_TEGGR</name>
<feature type="region of interest" description="Disordered" evidence="8">
    <location>
        <begin position="285"/>
        <end position="358"/>
    </location>
</feature>
<comment type="similarity">
    <text evidence="7">Belongs to the POU transcription factor family.</text>
</comment>
<evidence type="ECO:0000256" key="8">
    <source>
        <dbReference type="SAM" id="MobiDB-lite"/>
    </source>
</evidence>
<feature type="domain" description="POU-specific" evidence="10">
    <location>
        <begin position="348"/>
        <end position="422"/>
    </location>
</feature>
<feature type="compositionally biased region" description="Acidic residues" evidence="8">
    <location>
        <begin position="729"/>
        <end position="746"/>
    </location>
</feature>
<feature type="region of interest" description="Disordered" evidence="8">
    <location>
        <begin position="689"/>
        <end position="746"/>
    </location>
</feature>
<dbReference type="PANTHER" id="PTHR11636:SF5">
    <property type="entry name" value="POU DOMAIN MOTIF 3, ISOFORM F"/>
    <property type="match status" value="1"/>
</dbReference>
<dbReference type="Pfam" id="PF00046">
    <property type="entry name" value="Homeodomain"/>
    <property type="match status" value="1"/>
</dbReference>
<feature type="compositionally biased region" description="Polar residues" evidence="8">
    <location>
        <begin position="542"/>
        <end position="551"/>
    </location>
</feature>
<keyword evidence="4 5" id="KW-0539">Nucleus</keyword>
<dbReference type="SMART" id="SM00389">
    <property type="entry name" value="HOX"/>
    <property type="match status" value="1"/>
</dbReference>
<comment type="caution">
    <text evidence="11">The sequence shown here is derived from an EMBL/GenBank/DDBJ whole genome shotgun (WGS) entry which is preliminary data.</text>
</comment>
<feature type="region of interest" description="Disordered" evidence="8">
    <location>
        <begin position="92"/>
        <end position="123"/>
    </location>
</feature>
<dbReference type="PANTHER" id="PTHR11636">
    <property type="entry name" value="POU DOMAIN"/>
    <property type="match status" value="1"/>
</dbReference>
<dbReference type="PRINTS" id="PR00028">
    <property type="entry name" value="POUDOMAIN"/>
</dbReference>
<dbReference type="Gene3D" id="1.10.10.60">
    <property type="entry name" value="Homeodomain-like"/>
    <property type="match status" value="1"/>
</dbReference>